<dbReference type="OrthoDB" id="9804286at2"/>
<reference evidence="15 16" key="1">
    <citation type="submission" date="2017-03" db="EMBL/GenBank/DDBJ databases">
        <authorList>
            <person name="Afonso C.L."/>
            <person name="Miller P.J."/>
            <person name="Scott M.A."/>
            <person name="Spackman E."/>
            <person name="Goraichik I."/>
            <person name="Dimitrov K.M."/>
            <person name="Suarez D.L."/>
            <person name="Swayne D.E."/>
        </authorList>
    </citation>
    <scope>NUCLEOTIDE SEQUENCE [LARGE SCALE GENOMIC DNA]</scope>
    <source>
        <strain evidence="15 16">CECT 8397</strain>
    </source>
</reference>
<dbReference type="EMBL" id="FWFT01000004">
    <property type="protein sequence ID" value="SLN51826.1"/>
    <property type="molecule type" value="Genomic_DNA"/>
</dbReference>
<evidence type="ECO:0000256" key="9">
    <source>
        <dbReference type="ARBA" id="ARBA00073635"/>
    </source>
</evidence>
<evidence type="ECO:0000256" key="8">
    <source>
        <dbReference type="ARBA" id="ARBA00066884"/>
    </source>
</evidence>
<feature type="domain" description="THIF-type NAD/FAD binding fold" evidence="14">
    <location>
        <begin position="109"/>
        <end position="345"/>
    </location>
</feature>
<evidence type="ECO:0000256" key="5">
    <source>
        <dbReference type="ARBA" id="ARBA00052218"/>
    </source>
</evidence>
<evidence type="ECO:0000256" key="1">
    <source>
        <dbReference type="ARBA" id="ARBA00009919"/>
    </source>
</evidence>
<dbReference type="AlphaFoldDB" id="A0A1Y5SYU1"/>
<dbReference type="InterPro" id="IPR045886">
    <property type="entry name" value="ThiF/MoeB/HesA"/>
</dbReference>
<dbReference type="GO" id="GO:0005524">
    <property type="term" value="F:ATP binding"/>
    <property type="evidence" value="ECO:0007669"/>
    <property type="project" value="UniProtKB-KW"/>
</dbReference>
<sequence length="348" mass="37180">MMVVLVLAASLWGIGWAMNLPHSARVTMVGLLLIAVTAIHIILPDGHVLRDTTGGEPALWIFIICVSLIVWGYSFLLSRVRQRASGAPSFHYEAPADAGPFTSTELDRYARHIVLREIGGPGQKDLKDAKVLVIGAGGLGAPALQYLGAAGVGTLGVIDDDVVDNSNLQRQVIHTDARIGMPKVHSAAEGIGALNPFVTVRPYHRRLTEEIARDLIDDYDLVLDGSDNFDTRYLVNRICAETKTPLIAAALTQWEGQISLYDPAHGTPCYECVFPERPAAGLVPSCAEGGVLGPLPGVLGAMMAVEAVKAITGAGEGLRNRMLIYDALYAETRSISAKPRAECPVCGH</sequence>
<dbReference type="GO" id="GO:0008146">
    <property type="term" value="F:sulfotransferase activity"/>
    <property type="evidence" value="ECO:0007669"/>
    <property type="project" value="TreeGrafter"/>
</dbReference>
<comment type="similarity">
    <text evidence="1">Belongs to the HesA/MoeB/ThiF family.</text>
</comment>
<dbReference type="PANTHER" id="PTHR10953:SF102">
    <property type="entry name" value="ADENYLYLTRANSFERASE AND SULFURTRANSFERASE MOCS3"/>
    <property type="match status" value="1"/>
</dbReference>
<dbReference type="InterPro" id="IPR000594">
    <property type="entry name" value="ThiF_NAD_FAD-bd"/>
</dbReference>
<evidence type="ECO:0000256" key="13">
    <source>
        <dbReference type="SAM" id="Phobius"/>
    </source>
</evidence>
<dbReference type="FunFam" id="3.40.50.720:FF:000033">
    <property type="entry name" value="Adenylyltransferase and sulfurtransferase MOCS3"/>
    <property type="match status" value="1"/>
</dbReference>
<evidence type="ECO:0000313" key="16">
    <source>
        <dbReference type="Proteomes" id="UP000193623"/>
    </source>
</evidence>
<comment type="subunit">
    <text evidence="7">Homodimer. Forms a stable heterotetrameric complex of 2 MoeB and 2 MoaD during adenylation of MoaD.</text>
</comment>
<dbReference type="RefSeq" id="WP_085865108.1">
    <property type="nucleotide sequence ID" value="NZ_FWFT01000004.1"/>
</dbReference>
<evidence type="ECO:0000313" key="15">
    <source>
        <dbReference type="EMBL" id="SLN51826.1"/>
    </source>
</evidence>
<dbReference type="SUPFAM" id="SSF69572">
    <property type="entry name" value="Activating enzymes of the ubiquitin-like proteins"/>
    <property type="match status" value="1"/>
</dbReference>
<dbReference type="GO" id="GO:0061605">
    <property type="term" value="F:molybdopterin-synthase adenylyltransferase activity"/>
    <property type="evidence" value="ECO:0007669"/>
    <property type="project" value="UniProtKB-EC"/>
</dbReference>
<dbReference type="CDD" id="cd00757">
    <property type="entry name" value="ThiF_MoeB_HesA_family"/>
    <property type="match status" value="1"/>
</dbReference>
<evidence type="ECO:0000256" key="2">
    <source>
        <dbReference type="ARBA" id="ARBA00022679"/>
    </source>
</evidence>
<evidence type="ECO:0000259" key="14">
    <source>
        <dbReference type="Pfam" id="PF00899"/>
    </source>
</evidence>
<evidence type="ECO:0000256" key="7">
    <source>
        <dbReference type="ARBA" id="ARBA00063809"/>
    </source>
</evidence>
<gene>
    <name evidence="15" type="primary">moeZ</name>
    <name evidence="15" type="ORF">PSJ8397_02726</name>
</gene>
<dbReference type="GO" id="GO:0008641">
    <property type="term" value="F:ubiquitin-like modifier activating enzyme activity"/>
    <property type="evidence" value="ECO:0007669"/>
    <property type="project" value="InterPro"/>
</dbReference>
<protein>
    <recommendedName>
        <fullName evidence="9">Molybdopterin-synthase adenylyltransferase</fullName>
        <ecNumber evidence="8">2.7.7.80</ecNumber>
    </recommendedName>
    <alternativeName>
        <fullName evidence="12">MoaD protein adenylase</fullName>
    </alternativeName>
    <alternativeName>
        <fullName evidence="10">Molybdopterin-converting factor subunit 1 adenylase</fullName>
    </alternativeName>
    <alternativeName>
        <fullName evidence="11">Sulfur carrier protein MoaD adenylyltransferase</fullName>
    </alternativeName>
</protein>
<evidence type="ECO:0000256" key="3">
    <source>
        <dbReference type="ARBA" id="ARBA00022741"/>
    </source>
</evidence>
<keyword evidence="13" id="KW-0812">Transmembrane</keyword>
<keyword evidence="13" id="KW-1133">Transmembrane helix</keyword>
<dbReference type="Gene3D" id="3.40.50.720">
    <property type="entry name" value="NAD(P)-binding Rossmann-like Domain"/>
    <property type="match status" value="1"/>
</dbReference>
<keyword evidence="15" id="KW-0548">Nucleotidyltransferase</keyword>
<dbReference type="EC" id="2.7.7.80" evidence="8"/>
<evidence type="ECO:0000256" key="4">
    <source>
        <dbReference type="ARBA" id="ARBA00022840"/>
    </source>
</evidence>
<comment type="function">
    <text evidence="6">Catalyzes the adenylation by ATP of the carboxyl group of the C-terminal glycine of sulfur carrier protein MoaD.</text>
</comment>
<accession>A0A1Y5SYU1</accession>
<organism evidence="15 16">
    <name type="scientific">Pseudooctadecabacter jejudonensis</name>
    <dbReference type="NCBI Taxonomy" id="1391910"/>
    <lineage>
        <taxon>Bacteria</taxon>
        <taxon>Pseudomonadati</taxon>
        <taxon>Pseudomonadota</taxon>
        <taxon>Alphaproteobacteria</taxon>
        <taxon>Rhodobacterales</taxon>
        <taxon>Paracoccaceae</taxon>
        <taxon>Pseudooctadecabacter</taxon>
    </lineage>
</organism>
<dbReference type="Proteomes" id="UP000193623">
    <property type="component" value="Unassembled WGS sequence"/>
</dbReference>
<feature type="transmembrane region" description="Helical" evidence="13">
    <location>
        <begin position="58"/>
        <end position="76"/>
    </location>
</feature>
<dbReference type="NCBIfam" id="NF004281">
    <property type="entry name" value="PRK05690.1"/>
    <property type="match status" value="1"/>
</dbReference>
<evidence type="ECO:0000256" key="11">
    <source>
        <dbReference type="ARBA" id="ARBA00075328"/>
    </source>
</evidence>
<keyword evidence="16" id="KW-1185">Reference proteome</keyword>
<proteinExistence type="inferred from homology"/>
<comment type="catalytic activity">
    <reaction evidence="5">
        <text>[molybdopterin-synthase sulfur-carrier protein]-C-terminal Gly-Gly + ATP + H(+) = [molybdopterin-synthase sulfur-carrier protein]-C-terminal Gly-Gly-AMP + diphosphate</text>
        <dbReference type="Rhea" id="RHEA:43616"/>
        <dbReference type="Rhea" id="RHEA-COMP:12159"/>
        <dbReference type="Rhea" id="RHEA-COMP:12202"/>
        <dbReference type="ChEBI" id="CHEBI:15378"/>
        <dbReference type="ChEBI" id="CHEBI:30616"/>
        <dbReference type="ChEBI" id="CHEBI:33019"/>
        <dbReference type="ChEBI" id="CHEBI:90618"/>
        <dbReference type="ChEBI" id="CHEBI:90778"/>
        <dbReference type="EC" id="2.7.7.80"/>
    </reaction>
</comment>
<dbReference type="GO" id="GO:0005829">
    <property type="term" value="C:cytosol"/>
    <property type="evidence" value="ECO:0007669"/>
    <property type="project" value="TreeGrafter"/>
</dbReference>
<dbReference type="Pfam" id="PF00899">
    <property type="entry name" value="ThiF"/>
    <property type="match status" value="1"/>
</dbReference>
<name>A0A1Y5SYU1_9RHOB</name>
<evidence type="ECO:0000256" key="10">
    <source>
        <dbReference type="ARBA" id="ARBA00075110"/>
    </source>
</evidence>
<keyword evidence="4" id="KW-0067">ATP-binding</keyword>
<dbReference type="GO" id="GO:0004792">
    <property type="term" value="F:thiosulfate-cyanide sulfurtransferase activity"/>
    <property type="evidence" value="ECO:0007669"/>
    <property type="project" value="TreeGrafter"/>
</dbReference>
<evidence type="ECO:0000256" key="6">
    <source>
        <dbReference type="ARBA" id="ARBA00055169"/>
    </source>
</evidence>
<dbReference type="PANTHER" id="PTHR10953">
    <property type="entry name" value="UBIQUITIN-ACTIVATING ENZYME E1"/>
    <property type="match status" value="1"/>
</dbReference>
<keyword evidence="13" id="KW-0472">Membrane</keyword>
<dbReference type="InterPro" id="IPR035985">
    <property type="entry name" value="Ubiquitin-activating_enz"/>
</dbReference>
<keyword evidence="2 15" id="KW-0808">Transferase</keyword>
<feature type="transmembrane region" description="Helical" evidence="13">
    <location>
        <begin position="27"/>
        <end position="46"/>
    </location>
</feature>
<evidence type="ECO:0000256" key="12">
    <source>
        <dbReference type="ARBA" id="ARBA00078531"/>
    </source>
</evidence>
<keyword evidence="3" id="KW-0547">Nucleotide-binding</keyword>